<accession>A0A934QQT7</accession>
<evidence type="ECO:0008006" key="5">
    <source>
        <dbReference type="Google" id="ProtNLM"/>
    </source>
</evidence>
<keyword evidence="1" id="KW-0472">Membrane</keyword>
<keyword evidence="1" id="KW-0812">Transmembrane</keyword>
<dbReference type="RefSeq" id="WP_200317648.1">
    <property type="nucleotide sequence ID" value="NZ_JAENJH010000002.1"/>
</dbReference>
<name>A0A934QQT7_9PSEU</name>
<evidence type="ECO:0000313" key="4">
    <source>
        <dbReference type="Proteomes" id="UP000635245"/>
    </source>
</evidence>
<gene>
    <name evidence="3" type="ORF">JHE00_11275</name>
</gene>
<protein>
    <recommendedName>
        <fullName evidence="5">Integral membrane protein</fullName>
    </recommendedName>
</protein>
<keyword evidence="1" id="KW-1133">Transmembrane helix</keyword>
<organism evidence="3 4">
    <name type="scientific">Prauserella cavernicola</name>
    <dbReference type="NCBI Taxonomy" id="2800127"/>
    <lineage>
        <taxon>Bacteria</taxon>
        <taxon>Bacillati</taxon>
        <taxon>Actinomycetota</taxon>
        <taxon>Actinomycetes</taxon>
        <taxon>Pseudonocardiales</taxon>
        <taxon>Pseudonocardiaceae</taxon>
        <taxon>Prauserella</taxon>
    </lineage>
</organism>
<evidence type="ECO:0000256" key="2">
    <source>
        <dbReference type="SAM" id="SignalP"/>
    </source>
</evidence>
<dbReference type="EMBL" id="JAENJH010000002">
    <property type="protein sequence ID" value="MBK1784910.1"/>
    <property type="molecule type" value="Genomic_DNA"/>
</dbReference>
<dbReference type="AlphaFoldDB" id="A0A934QQT7"/>
<dbReference type="Proteomes" id="UP000635245">
    <property type="component" value="Unassembled WGS sequence"/>
</dbReference>
<evidence type="ECO:0000313" key="3">
    <source>
        <dbReference type="EMBL" id="MBK1784910.1"/>
    </source>
</evidence>
<keyword evidence="4" id="KW-1185">Reference proteome</keyword>
<feature type="transmembrane region" description="Helical" evidence="1">
    <location>
        <begin position="34"/>
        <end position="56"/>
    </location>
</feature>
<feature type="transmembrane region" description="Helical" evidence="1">
    <location>
        <begin position="68"/>
        <end position="88"/>
    </location>
</feature>
<feature type="chain" id="PRO_5039370188" description="Integral membrane protein" evidence="2">
    <location>
        <begin position="21"/>
        <end position="121"/>
    </location>
</feature>
<evidence type="ECO:0000256" key="1">
    <source>
        <dbReference type="SAM" id="Phobius"/>
    </source>
</evidence>
<keyword evidence="2" id="KW-0732">Signal</keyword>
<feature type="transmembrane region" description="Helical" evidence="1">
    <location>
        <begin position="94"/>
        <end position="112"/>
    </location>
</feature>
<reference evidence="3" key="1">
    <citation type="submission" date="2020-12" db="EMBL/GenBank/DDBJ databases">
        <title>Prauserella sp. ASG 168, a novel actinomycete isolated from cave rock.</title>
        <authorList>
            <person name="Suriyachadkun C."/>
        </authorList>
    </citation>
    <scope>NUCLEOTIDE SEQUENCE</scope>
    <source>
        <strain evidence="3">ASG 168</strain>
    </source>
</reference>
<proteinExistence type="predicted"/>
<sequence length="121" mass="12468">MITGYSVAVALCSLAVAAWAFVSAARNREPGKPLLIGLVALEALLLVQVVIAVVLLIGGDRPGSMVTFIAYLVGSLLILPLGAAWALAERTRSSTVILGITCVTVPVLILRLSEVWGGASA</sequence>
<feature type="signal peptide" evidence="2">
    <location>
        <begin position="1"/>
        <end position="20"/>
    </location>
</feature>
<comment type="caution">
    <text evidence="3">The sequence shown here is derived from an EMBL/GenBank/DDBJ whole genome shotgun (WGS) entry which is preliminary data.</text>
</comment>